<feature type="compositionally biased region" description="Polar residues" evidence="17">
    <location>
        <begin position="508"/>
        <end position="525"/>
    </location>
</feature>
<dbReference type="Proteomes" id="UP000309340">
    <property type="component" value="Unassembled WGS sequence"/>
</dbReference>
<evidence type="ECO:0000256" key="14">
    <source>
        <dbReference type="ARBA" id="ARBA00047899"/>
    </source>
</evidence>
<keyword evidence="7" id="KW-0597">Phosphoprotein</keyword>
<feature type="domain" description="Protein kinase" evidence="18">
    <location>
        <begin position="16"/>
        <end position="266"/>
    </location>
</feature>
<keyword evidence="6" id="KW-0723">Serine/threonine-protein kinase</keyword>
<dbReference type="SMART" id="SM00220">
    <property type="entry name" value="S_TKc"/>
    <property type="match status" value="1"/>
</dbReference>
<evidence type="ECO:0000256" key="2">
    <source>
        <dbReference type="ARBA" id="ARBA00004496"/>
    </source>
</evidence>
<dbReference type="AlphaFoldDB" id="A0A4U0WZN3"/>
<evidence type="ECO:0000256" key="8">
    <source>
        <dbReference type="ARBA" id="ARBA00022679"/>
    </source>
</evidence>
<dbReference type="GO" id="GO:0046872">
    <property type="term" value="F:metal ion binding"/>
    <property type="evidence" value="ECO:0007669"/>
    <property type="project" value="UniProtKB-KW"/>
</dbReference>
<dbReference type="InterPro" id="IPR000719">
    <property type="entry name" value="Prot_kinase_dom"/>
</dbReference>
<evidence type="ECO:0000256" key="11">
    <source>
        <dbReference type="ARBA" id="ARBA00022777"/>
    </source>
</evidence>
<feature type="compositionally biased region" description="Low complexity" evidence="17">
    <location>
        <begin position="431"/>
        <end position="449"/>
    </location>
</feature>
<comment type="similarity">
    <text evidence="3">Belongs to the protein kinase superfamily. STE Ser/Thr protein kinase family. STE20 subfamily.</text>
</comment>
<feature type="compositionally biased region" description="Gly residues" evidence="17">
    <location>
        <begin position="327"/>
        <end position="341"/>
    </location>
</feature>
<dbReference type="InterPro" id="IPR017441">
    <property type="entry name" value="Protein_kinase_ATP_BS"/>
</dbReference>
<dbReference type="PANTHER" id="PTHR48012:SF10">
    <property type="entry name" value="FI20177P1"/>
    <property type="match status" value="1"/>
</dbReference>
<keyword evidence="20" id="KW-1185">Reference proteome</keyword>
<evidence type="ECO:0000256" key="10">
    <source>
        <dbReference type="ARBA" id="ARBA00022741"/>
    </source>
</evidence>
<feature type="compositionally biased region" description="Polar residues" evidence="17">
    <location>
        <begin position="349"/>
        <end position="371"/>
    </location>
</feature>
<proteinExistence type="inferred from homology"/>
<dbReference type="SUPFAM" id="SSF56112">
    <property type="entry name" value="Protein kinase-like (PK-like)"/>
    <property type="match status" value="1"/>
</dbReference>
<dbReference type="InterPro" id="IPR011009">
    <property type="entry name" value="Kinase-like_dom_sf"/>
</dbReference>
<dbReference type="GO" id="GO:0005737">
    <property type="term" value="C:cytoplasm"/>
    <property type="evidence" value="ECO:0007669"/>
    <property type="project" value="UniProtKB-SubCell"/>
</dbReference>
<dbReference type="PANTHER" id="PTHR48012">
    <property type="entry name" value="STERILE20-LIKE KINASE, ISOFORM B-RELATED"/>
    <property type="match status" value="1"/>
</dbReference>
<dbReference type="Gene3D" id="1.10.510.10">
    <property type="entry name" value="Transferase(Phosphotransferase) domain 1"/>
    <property type="match status" value="1"/>
</dbReference>
<feature type="compositionally biased region" description="Low complexity" evidence="17">
    <location>
        <begin position="625"/>
        <end position="645"/>
    </location>
</feature>
<evidence type="ECO:0000313" key="19">
    <source>
        <dbReference type="EMBL" id="TKA67345.1"/>
    </source>
</evidence>
<evidence type="ECO:0000256" key="1">
    <source>
        <dbReference type="ARBA" id="ARBA00001946"/>
    </source>
</evidence>
<feature type="compositionally biased region" description="Polar residues" evidence="17">
    <location>
        <begin position="538"/>
        <end position="550"/>
    </location>
</feature>
<dbReference type="OrthoDB" id="248923at2759"/>
<dbReference type="Pfam" id="PF00069">
    <property type="entry name" value="Pkinase"/>
    <property type="match status" value="1"/>
</dbReference>
<dbReference type="STRING" id="329884.A0A4U0WZN3"/>
<gene>
    <name evidence="19" type="ORF">B0A55_10080</name>
</gene>
<evidence type="ECO:0000313" key="20">
    <source>
        <dbReference type="Proteomes" id="UP000309340"/>
    </source>
</evidence>
<sequence>MAGTLSAAMADPETLYTKQACIGGGSFGKVYKGVDKRTGQSVAIKVIDVENADDEVDDIIQEISILSGLNSPYVTKYYGSYLKGSDLWIIMEYCSGGSCGDLLKPGVLPEDYICIVVRELLMGLEYLHNDGKLHRDIKAANILLGANGQVKLADFGVSGQLTATMTKKNTFVGTPFWMAPEVIKQSGYDHKADIWSLGITALELAQGEPPYSDIHPMKVLFLIPKNPAPTLEGNFSREFKDFVHRCLRKEPRERPSARELLKHPWVRRAKRTAYLTELIERHERWQATHRDEKDRDDDDVRDSSPERDSEEEDLWDFGTVRPAGRRVNGGGGGGGGGGGAGALRAMNESGMNSRSSHASTMPTRRSVSNKENSWDEGDENESRGTVKGNMGPPPLPETPSPTKKSSAPPQSPGMAAKVPLPQTPTRKPVASQQQRTPSQSSQSETVSASPRPPATPQTPRLLNDDFLQQSIASDMSQYMKGLSLQEKPIPAPQVLQTQAAPMAVVGSDGQQERPNTNRSQSTSDLYQKPLPNFAPPANTANTPVQRTMATLNEVEPRSSMESTRSDVPTPPSQQIPQNTSTQSQASPPQDQPVTALTSVVLPALEAALHRRSYQLSLLQKQLNASQSSRTSTNTTATKTPNTDVTSPASDPVHQQQQQQQPSTLLSQNLLLKRQTHDQIRKCMGKVVRLFREIDHWDGVAPVGMGDGVEGMLEGFLEEVLCRVEAEDV</sequence>
<dbReference type="FunFam" id="3.30.200.20:FF:000488">
    <property type="entry name" value="Related to severin kinase"/>
    <property type="match status" value="1"/>
</dbReference>
<dbReference type="GO" id="GO:0005524">
    <property type="term" value="F:ATP binding"/>
    <property type="evidence" value="ECO:0007669"/>
    <property type="project" value="UniProtKB-UniRule"/>
</dbReference>
<comment type="cofactor">
    <cofactor evidence="1">
        <name>Mg(2+)</name>
        <dbReference type="ChEBI" id="CHEBI:18420"/>
    </cofactor>
</comment>
<dbReference type="InterPro" id="IPR050629">
    <property type="entry name" value="STE20/SPS1-PAK"/>
</dbReference>
<keyword evidence="11" id="KW-0418">Kinase</keyword>
<keyword evidence="5" id="KW-0963">Cytoplasm</keyword>
<dbReference type="CDD" id="cd06609">
    <property type="entry name" value="STKc_MST3_like"/>
    <property type="match status" value="1"/>
</dbReference>
<keyword evidence="13" id="KW-0460">Magnesium</keyword>
<evidence type="ECO:0000256" key="17">
    <source>
        <dbReference type="SAM" id="MobiDB-lite"/>
    </source>
</evidence>
<keyword evidence="8" id="KW-0808">Transferase</keyword>
<evidence type="ECO:0000256" key="6">
    <source>
        <dbReference type="ARBA" id="ARBA00022527"/>
    </source>
</evidence>
<name>A0A4U0WZN3_9PEZI</name>
<evidence type="ECO:0000256" key="13">
    <source>
        <dbReference type="ARBA" id="ARBA00022842"/>
    </source>
</evidence>
<protein>
    <recommendedName>
        <fullName evidence="4">non-specific serine/threonine protein kinase</fullName>
        <ecNumber evidence="4">2.7.11.1</ecNumber>
    </recommendedName>
</protein>
<keyword evidence="9" id="KW-0479">Metal-binding</keyword>
<comment type="caution">
    <text evidence="19">The sequence shown here is derived from an EMBL/GenBank/DDBJ whole genome shotgun (WGS) entry which is preliminary data.</text>
</comment>
<evidence type="ECO:0000256" key="5">
    <source>
        <dbReference type="ARBA" id="ARBA00022490"/>
    </source>
</evidence>
<evidence type="ECO:0000256" key="9">
    <source>
        <dbReference type="ARBA" id="ARBA00022723"/>
    </source>
</evidence>
<dbReference type="GO" id="GO:0004674">
    <property type="term" value="F:protein serine/threonine kinase activity"/>
    <property type="evidence" value="ECO:0007669"/>
    <property type="project" value="UniProtKB-KW"/>
</dbReference>
<evidence type="ECO:0000256" key="15">
    <source>
        <dbReference type="ARBA" id="ARBA00048679"/>
    </source>
</evidence>
<comment type="subcellular location">
    <subcellularLocation>
        <location evidence="2">Cytoplasm</location>
    </subcellularLocation>
</comment>
<dbReference type="FunFam" id="1.10.510.10:FF:000411">
    <property type="entry name" value="Probable Ste20-like kinase Don3"/>
    <property type="match status" value="1"/>
</dbReference>
<dbReference type="PROSITE" id="PS00107">
    <property type="entry name" value="PROTEIN_KINASE_ATP"/>
    <property type="match status" value="1"/>
</dbReference>
<keyword evidence="10 16" id="KW-0547">Nucleotide-binding</keyword>
<evidence type="ECO:0000259" key="18">
    <source>
        <dbReference type="PROSITE" id="PS50011"/>
    </source>
</evidence>
<dbReference type="EC" id="2.7.11.1" evidence="4"/>
<evidence type="ECO:0000256" key="7">
    <source>
        <dbReference type="ARBA" id="ARBA00022553"/>
    </source>
</evidence>
<comment type="catalytic activity">
    <reaction evidence="15">
        <text>L-seryl-[protein] + ATP = O-phospho-L-seryl-[protein] + ADP + H(+)</text>
        <dbReference type="Rhea" id="RHEA:17989"/>
        <dbReference type="Rhea" id="RHEA-COMP:9863"/>
        <dbReference type="Rhea" id="RHEA-COMP:11604"/>
        <dbReference type="ChEBI" id="CHEBI:15378"/>
        <dbReference type="ChEBI" id="CHEBI:29999"/>
        <dbReference type="ChEBI" id="CHEBI:30616"/>
        <dbReference type="ChEBI" id="CHEBI:83421"/>
        <dbReference type="ChEBI" id="CHEBI:456216"/>
        <dbReference type="EC" id="2.7.11.1"/>
    </reaction>
</comment>
<keyword evidence="12 16" id="KW-0067">ATP-binding</keyword>
<evidence type="ECO:0000256" key="3">
    <source>
        <dbReference type="ARBA" id="ARBA00008874"/>
    </source>
</evidence>
<feature type="binding site" evidence="16">
    <location>
        <position position="45"/>
    </location>
    <ligand>
        <name>ATP</name>
        <dbReference type="ChEBI" id="CHEBI:30616"/>
    </ligand>
</feature>
<dbReference type="Gene3D" id="3.30.200.20">
    <property type="entry name" value="Phosphorylase Kinase, domain 1"/>
    <property type="match status" value="1"/>
</dbReference>
<feature type="region of interest" description="Disordered" evidence="17">
    <location>
        <begin position="622"/>
        <end position="662"/>
    </location>
</feature>
<evidence type="ECO:0000256" key="16">
    <source>
        <dbReference type="PROSITE-ProRule" id="PRU10141"/>
    </source>
</evidence>
<feature type="compositionally biased region" description="Polar residues" evidence="17">
    <location>
        <begin position="574"/>
        <end position="592"/>
    </location>
</feature>
<dbReference type="PROSITE" id="PS50011">
    <property type="entry name" value="PROTEIN_KINASE_DOM"/>
    <property type="match status" value="1"/>
</dbReference>
<accession>A0A4U0WZN3</accession>
<feature type="region of interest" description="Disordered" evidence="17">
    <location>
        <begin position="287"/>
        <end position="462"/>
    </location>
</feature>
<comment type="catalytic activity">
    <reaction evidence="14">
        <text>L-threonyl-[protein] + ATP = O-phospho-L-threonyl-[protein] + ADP + H(+)</text>
        <dbReference type="Rhea" id="RHEA:46608"/>
        <dbReference type="Rhea" id="RHEA-COMP:11060"/>
        <dbReference type="Rhea" id="RHEA-COMP:11605"/>
        <dbReference type="ChEBI" id="CHEBI:15378"/>
        <dbReference type="ChEBI" id="CHEBI:30013"/>
        <dbReference type="ChEBI" id="CHEBI:30616"/>
        <dbReference type="ChEBI" id="CHEBI:61977"/>
        <dbReference type="ChEBI" id="CHEBI:456216"/>
        <dbReference type="EC" id="2.7.11.1"/>
    </reaction>
</comment>
<evidence type="ECO:0000256" key="12">
    <source>
        <dbReference type="ARBA" id="ARBA00022840"/>
    </source>
</evidence>
<reference evidence="19 20" key="1">
    <citation type="submission" date="2017-03" db="EMBL/GenBank/DDBJ databases">
        <title>Genomes of endolithic fungi from Antarctica.</title>
        <authorList>
            <person name="Coleine C."/>
            <person name="Masonjones S."/>
            <person name="Stajich J.E."/>
        </authorList>
    </citation>
    <scope>NUCLEOTIDE SEQUENCE [LARGE SCALE GENOMIC DNA]</scope>
    <source>
        <strain evidence="19 20">CCFEE 5184</strain>
    </source>
</reference>
<organism evidence="19 20">
    <name type="scientific">Friedmanniomyces simplex</name>
    <dbReference type="NCBI Taxonomy" id="329884"/>
    <lineage>
        <taxon>Eukaryota</taxon>
        <taxon>Fungi</taxon>
        <taxon>Dikarya</taxon>
        <taxon>Ascomycota</taxon>
        <taxon>Pezizomycotina</taxon>
        <taxon>Dothideomycetes</taxon>
        <taxon>Dothideomycetidae</taxon>
        <taxon>Mycosphaerellales</taxon>
        <taxon>Teratosphaeriaceae</taxon>
        <taxon>Friedmanniomyces</taxon>
    </lineage>
</organism>
<dbReference type="EMBL" id="NAJQ01000581">
    <property type="protein sequence ID" value="TKA67345.1"/>
    <property type="molecule type" value="Genomic_DNA"/>
</dbReference>
<feature type="region of interest" description="Disordered" evidence="17">
    <location>
        <begin position="489"/>
        <end position="592"/>
    </location>
</feature>
<evidence type="ECO:0000256" key="4">
    <source>
        <dbReference type="ARBA" id="ARBA00012513"/>
    </source>
</evidence>